<accession>A0AAC9JID7</accession>
<dbReference type="AlphaFoldDB" id="A0AAC9JID7"/>
<reference evidence="1 2" key="1">
    <citation type="submission" date="2016-11" db="EMBL/GenBank/DDBJ databases">
        <title>Networking in microbes: conjugative elements and plasmids in the genus Alteromonas.</title>
        <authorList>
            <person name="Lopez-Perez M."/>
            <person name="Ramon-Marco N."/>
            <person name="Rodriguez-Valera F."/>
        </authorList>
    </citation>
    <scope>NUCLEOTIDE SEQUENCE [LARGE SCALE GENOMIC DNA]</scope>
    <source>
        <strain evidence="1 2">CP48</strain>
        <plasmid evidence="2">pamcp48-600</plasmid>
    </source>
</reference>
<name>A0AAC9JID7_9ALTE</name>
<keyword evidence="1" id="KW-0614">Plasmid</keyword>
<gene>
    <name evidence="1" type="ORF">BM524_21310</name>
</gene>
<evidence type="ECO:0000313" key="1">
    <source>
        <dbReference type="EMBL" id="APD92443.1"/>
    </source>
</evidence>
<dbReference type="Proteomes" id="UP000182101">
    <property type="component" value="Plasmid pAMCP48-600"/>
</dbReference>
<dbReference type="EMBL" id="CP018025">
    <property type="protein sequence ID" value="APD92443.1"/>
    <property type="molecule type" value="Genomic_DNA"/>
</dbReference>
<evidence type="ECO:0000313" key="2">
    <source>
        <dbReference type="Proteomes" id="UP000182101"/>
    </source>
</evidence>
<sequence length="113" mass="12962">MDVGERVGPIIKEDFIKQDIGRLESWIQRFPDACMLLEAALGESCLKYAMRENLWLSSVFLLQCESVPRKTLQIQTCVENQHETCLHLVRSHVQNSPSSQSFLASHLYSLVRL</sequence>
<geneLocation type="plasmid" evidence="2">
    <name>pamcp48-600</name>
</geneLocation>
<organism evidence="1 2">
    <name type="scientific">Alteromonas mediterranea</name>
    <dbReference type="NCBI Taxonomy" id="314275"/>
    <lineage>
        <taxon>Bacteria</taxon>
        <taxon>Pseudomonadati</taxon>
        <taxon>Pseudomonadota</taxon>
        <taxon>Gammaproteobacteria</taxon>
        <taxon>Alteromonadales</taxon>
        <taxon>Alteromonadaceae</taxon>
        <taxon>Alteromonas/Salinimonas group</taxon>
        <taxon>Alteromonas</taxon>
    </lineage>
</organism>
<protein>
    <submittedName>
        <fullName evidence="1">Uncharacterized protein</fullName>
    </submittedName>
</protein>
<proteinExistence type="predicted"/>